<dbReference type="Proteomes" id="UP001501788">
    <property type="component" value="Unassembled WGS sequence"/>
</dbReference>
<sequence length="259" mass="27339">MSPRPRVLLVEDDPSIRRFVALALEESAVELLTCETVGEALGLLDQGGIALVITDLMLPGESGLGLVERLAQWPERIGRAKVVVFSAGITTEVEERLRSLQVWRMLRKPASVLDLDACVSEALALWSQPDGADATREAASETNPPSANDTKSAEAQAIATHFAGNAPLFRAYRVSCHAQFPHDQAAGDAAAAAGDAGALRRLGHSLATVLLTLGRPADSALARALETAAETQGAAAATALWQQLKERLSAPLPDTTPRP</sequence>
<dbReference type="PANTHER" id="PTHR44591:SF21">
    <property type="entry name" value="TWO-COMPONENT RESPONSE REGULATOR"/>
    <property type="match status" value="1"/>
</dbReference>
<dbReference type="EMBL" id="BAABEX010000008">
    <property type="protein sequence ID" value="GAA4422843.1"/>
    <property type="molecule type" value="Genomic_DNA"/>
</dbReference>
<dbReference type="Gene3D" id="1.20.120.160">
    <property type="entry name" value="HPT domain"/>
    <property type="match status" value="1"/>
</dbReference>
<evidence type="ECO:0000256" key="1">
    <source>
        <dbReference type="ARBA" id="ARBA00022553"/>
    </source>
</evidence>
<keyword evidence="1 2" id="KW-0597">Phosphoprotein</keyword>
<dbReference type="InterPro" id="IPR036641">
    <property type="entry name" value="HPT_dom_sf"/>
</dbReference>
<dbReference type="Pfam" id="PF00072">
    <property type="entry name" value="Response_reg"/>
    <property type="match status" value="1"/>
</dbReference>
<dbReference type="InterPro" id="IPR001789">
    <property type="entry name" value="Sig_transdc_resp-reg_receiver"/>
</dbReference>
<evidence type="ECO:0000313" key="5">
    <source>
        <dbReference type="EMBL" id="GAA4422843.1"/>
    </source>
</evidence>
<dbReference type="Gene3D" id="3.40.50.2300">
    <property type="match status" value="1"/>
</dbReference>
<evidence type="ECO:0000313" key="6">
    <source>
        <dbReference type="Proteomes" id="UP001501788"/>
    </source>
</evidence>
<organism evidence="5 6">
    <name type="scientific">Acidovorax lacteus</name>
    <dbReference type="NCBI Taxonomy" id="1924988"/>
    <lineage>
        <taxon>Bacteria</taxon>
        <taxon>Pseudomonadati</taxon>
        <taxon>Pseudomonadota</taxon>
        <taxon>Betaproteobacteria</taxon>
        <taxon>Burkholderiales</taxon>
        <taxon>Comamonadaceae</taxon>
        <taxon>Acidovorax</taxon>
    </lineage>
</organism>
<comment type="caution">
    <text evidence="5">The sequence shown here is derived from an EMBL/GenBank/DDBJ whole genome shotgun (WGS) entry which is preliminary data.</text>
</comment>
<evidence type="ECO:0000256" key="2">
    <source>
        <dbReference type="PROSITE-ProRule" id="PRU00169"/>
    </source>
</evidence>
<evidence type="ECO:0000256" key="3">
    <source>
        <dbReference type="SAM" id="MobiDB-lite"/>
    </source>
</evidence>
<keyword evidence="6" id="KW-1185">Reference proteome</keyword>
<feature type="modified residue" description="4-aspartylphosphate" evidence="2">
    <location>
        <position position="55"/>
    </location>
</feature>
<dbReference type="CDD" id="cd00156">
    <property type="entry name" value="REC"/>
    <property type="match status" value="1"/>
</dbReference>
<dbReference type="InterPro" id="IPR050595">
    <property type="entry name" value="Bact_response_regulator"/>
</dbReference>
<feature type="domain" description="Response regulatory" evidence="4">
    <location>
        <begin position="6"/>
        <end position="123"/>
    </location>
</feature>
<dbReference type="PANTHER" id="PTHR44591">
    <property type="entry name" value="STRESS RESPONSE REGULATOR PROTEIN 1"/>
    <property type="match status" value="1"/>
</dbReference>
<reference evidence="6" key="1">
    <citation type="journal article" date="2019" name="Int. J. Syst. Evol. Microbiol.">
        <title>The Global Catalogue of Microorganisms (GCM) 10K type strain sequencing project: providing services to taxonomists for standard genome sequencing and annotation.</title>
        <authorList>
            <consortium name="The Broad Institute Genomics Platform"/>
            <consortium name="The Broad Institute Genome Sequencing Center for Infectious Disease"/>
            <person name="Wu L."/>
            <person name="Ma J."/>
        </authorList>
    </citation>
    <scope>NUCLEOTIDE SEQUENCE [LARGE SCALE GENOMIC DNA]</scope>
    <source>
        <strain evidence="6">JCM 31890</strain>
    </source>
</reference>
<dbReference type="RefSeq" id="WP_345062696.1">
    <property type="nucleotide sequence ID" value="NZ_BAABEX010000008.1"/>
</dbReference>
<gene>
    <name evidence="5" type="ORF">GCM10023090_14410</name>
</gene>
<dbReference type="SUPFAM" id="SSF52172">
    <property type="entry name" value="CheY-like"/>
    <property type="match status" value="1"/>
</dbReference>
<protein>
    <recommendedName>
        <fullName evidence="4">Response regulatory domain-containing protein</fullName>
    </recommendedName>
</protein>
<dbReference type="SUPFAM" id="SSF47226">
    <property type="entry name" value="Histidine-containing phosphotransfer domain, HPT domain"/>
    <property type="match status" value="1"/>
</dbReference>
<evidence type="ECO:0000259" key="4">
    <source>
        <dbReference type="PROSITE" id="PS50110"/>
    </source>
</evidence>
<feature type="region of interest" description="Disordered" evidence="3">
    <location>
        <begin position="132"/>
        <end position="152"/>
    </location>
</feature>
<feature type="compositionally biased region" description="Polar residues" evidence="3">
    <location>
        <begin position="140"/>
        <end position="150"/>
    </location>
</feature>
<accession>A0ABP8L774</accession>
<proteinExistence type="predicted"/>
<dbReference type="InterPro" id="IPR011006">
    <property type="entry name" value="CheY-like_superfamily"/>
</dbReference>
<dbReference type="PROSITE" id="PS50110">
    <property type="entry name" value="RESPONSE_REGULATORY"/>
    <property type="match status" value="1"/>
</dbReference>
<name>A0ABP8L774_9BURK</name>
<dbReference type="SMART" id="SM00448">
    <property type="entry name" value="REC"/>
    <property type="match status" value="1"/>
</dbReference>